<reference evidence="2 3" key="1">
    <citation type="submission" date="2016-12" db="EMBL/GenBank/DDBJ databases">
        <title>Draft genome sequences of strains Salinicola socius SMB35, Salinicola sp. MH3R3-1 and Chromohalobacter sp. SMB17 from the Verkhnekamsk potash mining region of Russia.</title>
        <authorList>
            <person name="Mavrodi D.V."/>
            <person name="Olsson B.E."/>
            <person name="Korsakova E.S."/>
            <person name="Pyankova A."/>
            <person name="Mavrodi O.V."/>
            <person name="Plotnikova E.G."/>
        </authorList>
    </citation>
    <scope>NUCLEOTIDE SEQUENCE [LARGE SCALE GENOMIC DNA]</scope>
    <source>
        <strain evidence="2 3">SMB35</strain>
    </source>
</reference>
<accession>A0A1Q8SPK0</accession>
<dbReference type="OrthoDB" id="9999985at2"/>
<keyword evidence="1" id="KW-0472">Membrane</keyword>
<evidence type="ECO:0000313" key="3">
    <source>
        <dbReference type="Proteomes" id="UP000186878"/>
    </source>
</evidence>
<proteinExistence type="predicted"/>
<keyword evidence="1" id="KW-0812">Transmembrane</keyword>
<feature type="transmembrane region" description="Helical" evidence="1">
    <location>
        <begin position="68"/>
        <end position="86"/>
    </location>
</feature>
<keyword evidence="1" id="KW-1133">Transmembrane helix</keyword>
<dbReference type="STRING" id="404433.BTW07_14680"/>
<dbReference type="RefSeq" id="WP_075570928.1">
    <property type="nucleotide sequence ID" value="NZ_MSDO01000022.1"/>
</dbReference>
<feature type="transmembrane region" description="Helical" evidence="1">
    <location>
        <begin position="132"/>
        <end position="152"/>
    </location>
</feature>
<feature type="transmembrane region" description="Helical" evidence="1">
    <location>
        <begin position="93"/>
        <end position="112"/>
    </location>
</feature>
<comment type="caution">
    <text evidence="2">The sequence shown here is derived from an EMBL/GenBank/DDBJ whole genome shotgun (WGS) entry which is preliminary data.</text>
</comment>
<dbReference type="Proteomes" id="UP000186878">
    <property type="component" value="Unassembled WGS sequence"/>
</dbReference>
<sequence length="163" mass="18081">MKNILQKIRRVRKENMKKPFPKTDLAAIFANQSLIGLFLFAALIQYLAYNFQPTDAEFMSAVKGFPSWEVFGLIAGVASLLGFRGSRVKPIRLIALFSITMFVAAVSLHFVPADMVISGASQARQTAVFGPLTLMIIGILGAVMNLVWLAFYHSDSQKQLRLI</sequence>
<protein>
    <submittedName>
        <fullName evidence="2">Uncharacterized protein</fullName>
    </submittedName>
</protein>
<dbReference type="AlphaFoldDB" id="A0A1Q8SPK0"/>
<keyword evidence="3" id="KW-1185">Reference proteome</keyword>
<organism evidence="2 3">
    <name type="scientific">Salinicola socius</name>
    <dbReference type="NCBI Taxonomy" id="404433"/>
    <lineage>
        <taxon>Bacteria</taxon>
        <taxon>Pseudomonadati</taxon>
        <taxon>Pseudomonadota</taxon>
        <taxon>Gammaproteobacteria</taxon>
        <taxon>Oceanospirillales</taxon>
        <taxon>Halomonadaceae</taxon>
        <taxon>Salinicola</taxon>
    </lineage>
</organism>
<name>A0A1Q8SPK0_9GAMM</name>
<evidence type="ECO:0000313" key="2">
    <source>
        <dbReference type="EMBL" id="OLO03326.1"/>
    </source>
</evidence>
<dbReference type="EMBL" id="MSDO01000022">
    <property type="protein sequence ID" value="OLO03326.1"/>
    <property type="molecule type" value="Genomic_DNA"/>
</dbReference>
<gene>
    <name evidence="2" type="ORF">BTW07_14680</name>
</gene>
<feature type="transmembrane region" description="Helical" evidence="1">
    <location>
        <begin position="25"/>
        <end position="48"/>
    </location>
</feature>
<evidence type="ECO:0000256" key="1">
    <source>
        <dbReference type="SAM" id="Phobius"/>
    </source>
</evidence>